<comment type="caution">
    <text evidence="1">The sequence shown here is derived from an EMBL/GenBank/DDBJ whole genome shotgun (WGS) entry which is preliminary data.</text>
</comment>
<accession>A0A8H8TUA5</accession>
<evidence type="ECO:0008006" key="3">
    <source>
        <dbReference type="Google" id="ProtNLM"/>
    </source>
</evidence>
<dbReference type="Proteomes" id="UP000431533">
    <property type="component" value="Unassembled WGS sequence"/>
</dbReference>
<dbReference type="InterPro" id="IPR012337">
    <property type="entry name" value="RNaseH-like_sf"/>
</dbReference>
<sequence>MPKSTGIRVGLAGYKCASRPFIRLARNIGPHQIWVPGYQDINGNKEADKLAKLGSKSLPTTQTALAAHISYAYIGIKINQIRRHAWANALASGKGHYFDFFNPRIHSRIQLPKTARSTASAFFQLKL</sequence>
<proteinExistence type="predicted"/>
<evidence type="ECO:0000313" key="2">
    <source>
        <dbReference type="Proteomes" id="UP000431533"/>
    </source>
</evidence>
<keyword evidence="2" id="KW-1185">Reference proteome</keyword>
<dbReference type="OrthoDB" id="3549410at2759"/>
<dbReference type="RefSeq" id="XP_031000865.1">
    <property type="nucleotide sequence ID" value="XM_031154114.1"/>
</dbReference>
<reference evidence="1 2" key="1">
    <citation type="submission" date="2018-05" db="EMBL/GenBank/DDBJ databases">
        <title>Genome sequencing and assembly of the regulated plant pathogen Lachnellula willkommii and related sister species for the development of diagnostic species identification markers.</title>
        <authorList>
            <person name="Giroux E."/>
            <person name="Bilodeau G."/>
        </authorList>
    </citation>
    <scope>NUCLEOTIDE SEQUENCE [LARGE SCALE GENOMIC DNA]</scope>
    <source>
        <strain evidence="1 2">CBS 185.66</strain>
    </source>
</reference>
<dbReference type="AlphaFoldDB" id="A0A8H8TUA5"/>
<evidence type="ECO:0000313" key="1">
    <source>
        <dbReference type="EMBL" id="TVY22077.1"/>
    </source>
</evidence>
<dbReference type="SUPFAM" id="SSF53098">
    <property type="entry name" value="Ribonuclease H-like"/>
    <property type="match status" value="1"/>
</dbReference>
<protein>
    <recommendedName>
        <fullName evidence="3">RNase H type-1 domain-containing protein</fullName>
    </recommendedName>
</protein>
<organism evidence="1 2">
    <name type="scientific">Lachnellula hyalina</name>
    <dbReference type="NCBI Taxonomy" id="1316788"/>
    <lineage>
        <taxon>Eukaryota</taxon>
        <taxon>Fungi</taxon>
        <taxon>Dikarya</taxon>
        <taxon>Ascomycota</taxon>
        <taxon>Pezizomycotina</taxon>
        <taxon>Leotiomycetes</taxon>
        <taxon>Helotiales</taxon>
        <taxon>Lachnaceae</taxon>
        <taxon>Lachnellula</taxon>
    </lineage>
</organism>
<name>A0A8H8TUA5_9HELO</name>
<gene>
    <name evidence="1" type="ORF">LHYA1_G009210</name>
</gene>
<dbReference type="GeneID" id="41989408"/>
<dbReference type="EMBL" id="QGMH01000416">
    <property type="protein sequence ID" value="TVY22077.1"/>
    <property type="molecule type" value="Genomic_DNA"/>
</dbReference>